<dbReference type="Pfam" id="PF07700">
    <property type="entry name" value="HNOB"/>
    <property type="match status" value="1"/>
</dbReference>
<sequence>MYGIVNKALQEMVCADYGGETWQQILLKADISDEFFLSSEAYPDSTTYSLVGAASAITGLPAEQLLQQFGRYWVLETGQRSYGHLLKAGGENLQDFLINLPNFHARIFLIYPNLQPPEFLCEPNGLQGVRLKYFSHRAGLAPFVVGLLFGLGELFETAVTVNQSKSRATANDFDEFLVAWQ</sequence>
<dbReference type="GO" id="GO:0020037">
    <property type="term" value="F:heme binding"/>
    <property type="evidence" value="ECO:0007669"/>
    <property type="project" value="InterPro"/>
</dbReference>
<protein>
    <submittedName>
        <fullName evidence="2">Heme NO-binding domain-containing protein</fullName>
    </submittedName>
</protein>
<evidence type="ECO:0000313" key="3">
    <source>
        <dbReference type="Proteomes" id="UP000504844"/>
    </source>
</evidence>
<dbReference type="AlphaFoldDB" id="A0A6M8SYN3"/>
<organism evidence="2 3">
    <name type="scientific">Deefgea piscis</name>
    <dbReference type="NCBI Taxonomy" id="2739061"/>
    <lineage>
        <taxon>Bacteria</taxon>
        <taxon>Pseudomonadati</taxon>
        <taxon>Pseudomonadota</taxon>
        <taxon>Betaproteobacteria</taxon>
        <taxon>Neisseriales</taxon>
        <taxon>Chitinibacteraceae</taxon>
        <taxon>Deefgea</taxon>
    </lineage>
</organism>
<dbReference type="PANTHER" id="PTHR45655:SF13">
    <property type="entry name" value="SOLUBLE GUANYLATE CYCLASE GCY-32-RELATED"/>
    <property type="match status" value="1"/>
</dbReference>
<name>A0A6M8SYN3_9NEIS</name>
<proteinExistence type="predicted"/>
<dbReference type="InterPro" id="IPR024096">
    <property type="entry name" value="NO_sig/Golgi_transp_ligand-bd"/>
</dbReference>
<dbReference type="EMBL" id="CP054143">
    <property type="protein sequence ID" value="QKJ67709.1"/>
    <property type="molecule type" value="Genomic_DNA"/>
</dbReference>
<dbReference type="Gene3D" id="3.90.1520.10">
    <property type="entry name" value="H-NOX domain"/>
    <property type="match status" value="1"/>
</dbReference>
<keyword evidence="3" id="KW-1185">Reference proteome</keyword>
<dbReference type="RefSeq" id="WP_173534210.1">
    <property type="nucleotide sequence ID" value="NZ_CP054143.1"/>
</dbReference>
<dbReference type="Proteomes" id="UP000504844">
    <property type="component" value="Chromosome"/>
</dbReference>
<dbReference type="InterPro" id="IPR011644">
    <property type="entry name" value="Heme_NO-bd"/>
</dbReference>
<dbReference type="KEGG" id="dee:HQN60_13840"/>
<evidence type="ECO:0000313" key="2">
    <source>
        <dbReference type="EMBL" id="QKJ67709.1"/>
    </source>
</evidence>
<accession>A0A6M8SYN3</accession>
<reference evidence="2 3" key="1">
    <citation type="submission" date="2020-05" db="EMBL/GenBank/DDBJ databases">
        <title>Complete genome sequence of Deefgea sp. D17.</title>
        <authorList>
            <person name="Bae J.-W."/>
            <person name="Han J.E."/>
        </authorList>
    </citation>
    <scope>NUCLEOTIDE SEQUENCE [LARGE SCALE GENOMIC DNA]</scope>
    <source>
        <strain evidence="2 3">D17</strain>
    </source>
</reference>
<dbReference type="SUPFAM" id="SSF111126">
    <property type="entry name" value="Ligand-binding domain in the NO signalling and Golgi transport"/>
    <property type="match status" value="1"/>
</dbReference>
<dbReference type="InterPro" id="IPR038158">
    <property type="entry name" value="H-NOX_domain_sf"/>
</dbReference>
<feature type="domain" description="Heme NO-binding" evidence="1">
    <location>
        <begin position="2"/>
        <end position="162"/>
    </location>
</feature>
<evidence type="ECO:0000259" key="1">
    <source>
        <dbReference type="Pfam" id="PF07700"/>
    </source>
</evidence>
<gene>
    <name evidence="2" type="ORF">HQN60_13840</name>
</gene>
<dbReference type="PANTHER" id="PTHR45655">
    <property type="entry name" value="GUANYLATE CYCLASE SOLUBLE SUBUNIT BETA-2"/>
    <property type="match status" value="1"/>
</dbReference>